<evidence type="ECO:0000256" key="3">
    <source>
        <dbReference type="ARBA" id="ARBA00022458"/>
    </source>
</evidence>
<dbReference type="PANTHER" id="PTHR42711">
    <property type="entry name" value="ABC TRANSPORTER ATP-BINDING PROTEIN"/>
    <property type="match status" value="1"/>
</dbReference>
<evidence type="ECO:0000256" key="5">
    <source>
        <dbReference type="ARBA" id="ARBA00022840"/>
    </source>
</evidence>
<dbReference type="PROSITE" id="PS50893">
    <property type="entry name" value="ABC_TRANSPORTER_2"/>
    <property type="match status" value="1"/>
</dbReference>
<dbReference type="GO" id="GO:0005524">
    <property type="term" value="F:ATP binding"/>
    <property type="evidence" value="ECO:0007669"/>
    <property type="project" value="UniProtKB-KW"/>
</dbReference>
<organism evidence="7 8">
    <name type="scientific">Enterovibrio norvegicus DSM 15893</name>
    <dbReference type="NCBI Taxonomy" id="1121869"/>
    <lineage>
        <taxon>Bacteria</taxon>
        <taxon>Pseudomonadati</taxon>
        <taxon>Pseudomonadota</taxon>
        <taxon>Gammaproteobacteria</taxon>
        <taxon>Vibrionales</taxon>
        <taxon>Vibrionaceae</taxon>
        <taxon>Enterovibrio</taxon>
    </lineage>
</organism>
<dbReference type="InterPro" id="IPR027417">
    <property type="entry name" value="P-loop_NTPase"/>
</dbReference>
<dbReference type="PANTHER" id="PTHR42711:SF5">
    <property type="entry name" value="ABC TRANSPORTER ATP-BINDING PROTEIN NATA"/>
    <property type="match status" value="1"/>
</dbReference>
<dbReference type="Gene3D" id="3.40.50.300">
    <property type="entry name" value="P-loop containing nucleotide triphosphate hydrolases"/>
    <property type="match status" value="1"/>
</dbReference>
<dbReference type="SMART" id="SM00382">
    <property type="entry name" value="AAA"/>
    <property type="match status" value="1"/>
</dbReference>
<dbReference type="SUPFAM" id="SSF52540">
    <property type="entry name" value="P-loop containing nucleoside triphosphate hydrolases"/>
    <property type="match status" value="1"/>
</dbReference>
<dbReference type="GO" id="GO:0016887">
    <property type="term" value="F:ATP hydrolysis activity"/>
    <property type="evidence" value="ECO:0007669"/>
    <property type="project" value="InterPro"/>
</dbReference>
<evidence type="ECO:0000313" key="8">
    <source>
        <dbReference type="Proteomes" id="UP000182692"/>
    </source>
</evidence>
<accession>A0A1I5SFG4</accession>
<dbReference type="RefSeq" id="WP_017013297.1">
    <property type="nucleotide sequence ID" value="NZ_FOWR01000021.1"/>
</dbReference>
<keyword evidence="3" id="KW-0536">Nodulation</keyword>
<feature type="domain" description="ABC transporter" evidence="6">
    <location>
        <begin position="2"/>
        <end position="237"/>
    </location>
</feature>
<dbReference type="AlphaFoldDB" id="A0A1I5SFG4"/>
<gene>
    <name evidence="7" type="ORF">SAMN03084138_02872</name>
</gene>
<name>A0A1I5SFG4_9GAMM</name>
<evidence type="ECO:0000259" key="6">
    <source>
        <dbReference type="PROSITE" id="PS50893"/>
    </source>
</evidence>
<keyword evidence="2" id="KW-0813">Transport</keyword>
<keyword evidence="4" id="KW-0547">Nucleotide-binding</keyword>
<keyword evidence="5 7" id="KW-0067">ATP-binding</keyword>
<evidence type="ECO:0000313" key="7">
    <source>
        <dbReference type="EMBL" id="SFP69459.1"/>
    </source>
</evidence>
<comment type="similarity">
    <text evidence="1">Belongs to the ABC transporter superfamily.</text>
</comment>
<dbReference type="GeneID" id="35870553"/>
<evidence type="ECO:0000256" key="2">
    <source>
        <dbReference type="ARBA" id="ARBA00022448"/>
    </source>
</evidence>
<evidence type="ECO:0000256" key="4">
    <source>
        <dbReference type="ARBA" id="ARBA00022741"/>
    </source>
</evidence>
<dbReference type="Pfam" id="PF00005">
    <property type="entry name" value="ABC_tran"/>
    <property type="match status" value="1"/>
</dbReference>
<dbReference type="InterPro" id="IPR003593">
    <property type="entry name" value="AAA+_ATPase"/>
</dbReference>
<dbReference type="OrthoDB" id="9775490at2"/>
<evidence type="ECO:0000256" key="1">
    <source>
        <dbReference type="ARBA" id="ARBA00005417"/>
    </source>
</evidence>
<proteinExistence type="inferred from homology"/>
<reference evidence="7 8" key="1">
    <citation type="submission" date="2016-10" db="EMBL/GenBank/DDBJ databases">
        <authorList>
            <person name="de Groot N.N."/>
        </authorList>
    </citation>
    <scope>NUCLEOTIDE SEQUENCE [LARGE SCALE GENOMIC DNA]</scope>
    <source>
        <strain evidence="7 8">DSM 15893</strain>
    </source>
</reference>
<dbReference type="EMBL" id="FOWR01000021">
    <property type="protein sequence ID" value="SFP69459.1"/>
    <property type="molecule type" value="Genomic_DNA"/>
</dbReference>
<dbReference type="InterPro" id="IPR003439">
    <property type="entry name" value="ABC_transporter-like_ATP-bd"/>
</dbReference>
<protein>
    <submittedName>
        <fullName evidence="7">ABC-2 type transport system ATP-binding protein</fullName>
    </submittedName>
</protein>
<dbReference type="InterPro" id="IPR050763">
    <property type="entry name" value="ABC_transporter_ATP-binding"/>
</dbReference>
<dbReference type="Proteomes" id="UP000182692">
    <property type="component" value="Unassembled WGS sequence"/>
</dbReference>
<sequence length="246" mass="26890">MLDIHSLSHTYGQSSAATHRGGRQALNDINLSLGDGLHMLLGPNGAGKSTLFALLTRLLPVQSGYVHLLGEPPNRQTMAKLGVVFQQSTLDLDLTVAQNLNYYGALHGFSATQTQQHAAPLLAHFSLSNRLNDKVRTLNGGHRRRTELVRALMHSPSILLLDEPTSGLDPKARASLSDAVRSLCEQKPLCVLWATHLIEEVTPTDDVVVLNKGQLKAHDSARNLVAFYQVESLSEVFSQLTDEDMQ</sequence>
<dbReference type="STRING" id="1121869.SAMN03084138_02872"/>